<dbReference type="EMBL" id="JBJIAA010000013">
    <property type="protein sequence ID" value="MFL0251936.1"/>
    <property type="molecule type" value="Genomic_DNA"/>
</dbReference>
<dbReference type="PRINTS" id="PR00260">
    <property type="entry name" value="CHEMTRNSDUCR"/>
</dbReference>
<keyword evidence="1 3" id="KW-0807">Transducer</keyword>
<feature type="transmembrane region" description="Helical" evidence="4">
    <location>
        <begin position="12"/>
        <end position="33"/>
    </location>
</feature>
<dbReference type="SMART" id="SM00283">
    <property type="entry name" value="MA"/>
    <property type="match status" value="1"/>
</dbReference>
<evidence type="ECO:0000313" key="8">
    <source>
        <dbReference type="Proteomes" id="UP001623592"/>
    </source>
</evidence>
<evidence type="ECO:0000313" key="7">
    <source>
        <dbReference type="EMBL" id="MFL0251936.1"/>
    </source>
</evidence>
<dbReference type="Pfam" id="PF12729">
    <property type="entry name" value="4HB_MCP_1"/>
    <property type="match status" value="1"/>
</dbReference>
<keyword evidence="4" id="KW-1133">Transmembrane helix</keyword>
<comment type="similarity">
    <text evidence="2">Belongs to the methyl-accepting chemotaxis (MCP) protein family.</text>
</comment>
<dbReference type="InterPro" id="IPR003660">
    <property type="entry name" value="HAMP_dom"/>
</dbReference>
<feature type="domain" description="Methyl-accepting transducer" evidence="5">
    <location>
        <begin position="283"/>
        <end position="541"/>
    </location>
</feature>
<dbReference type="Proteomes" id="UP001623592">
    <property type="component" value="Unassembled WGS sequence"/>
</dbReference>
<keyword evidence="4" id="KW-0472">Membrane</keyword>
<gene>
    <name evidence="7" type="ORF">ACJDT4_16070</name>
</gene>
<dbReference type="Pfam" id="PF00015">
    <property type="entry name" value="MCPsignal"/>
    <property type="match status" value="1"/>
</dbReference>
<feature type="domain" description="HAMP" evidence="6">
    <location>
        <begin position="212"/>
        <end position="264"/>
    </location>
</feature>
<keyword evidence="4" id="KW-0812">Transmembrane</keyword>
<evidence type="ECO:0000256" key="3">
    <source>
        <dbReference type="PROSITE-ProRule" id="PRU00284"/>
    </source>
</evidence>
<proteinExistence type="inferred from homology"/>
<dbReference type="InterPro" id="IPR004089">
    <property type="entry name" value="MCPsignal_dom"/>
</dbReference>
<dbReference type="InterPro" id="IPR004090">
    <property type="entry name" value="Chemotax_Me-accpt_rcpt"/>
</dbReference>
<dbReference type="PANTHER" id="PTHR32089">
    <property type="entry name" value="METHYL-ACCEPTING CHEMOTAXIS PROTEIN MCPB"/>
    <property type="match status" value="1"/>
</dbReference>
<comment type="caution">
    <text evidence="7">The sequence shown here is derived from an EMBL/GenBank/DDBJ whole genome shotgun (WGS) entry which is preliminary data.</text>
</comment>
<evidence type="ECO:0000259" key="6">
    <source>
        <dbReference type="PROSITE" id="PS50885"/>
    </source>
</evidence>
<accession>A0ABW8TIA9</accession>
<sequence>MAWFKNLKIAKKLILAFIIVAILVGIIGIIGLFNMNKINSNAASMYNYNLASINNLTTIKENFSDVRSDLLKLVYQKNASEKDSIKGDINDMFSTNNKLISTYEKSLLSQSEKSDFSDLKNNFSSYIEVSNSVIQSVDENNYVEAADTFSKITEIRKKVYSDMDKLIKNNVNQADEAYKENNSTYTNSLFITSFVVIFSFAVAILLGTFIAIMISKQVKEALSFAEAFGKCDLTKDIKIDSKDEIGNMLKELNVARDNIKNLILEIMNGANDISATSEELSATTEEISAKMEAVNESTNEIASGVQDLSATTEEVSASAEEINGTADILLEDAKSASVSVKEITNRAVKIKKEAAESIEKGNLIYDESRSNILKAIEDVKVVEEVKTMADSIGSIAEQTNLLALNAAIEAARAGEHGKGFAVVADEVRKLAEESSEAVTRIQSMVLQVEAAVKNLSQSGEQVLEFMGSNVKPNYELLMNTGIQYEKDAGFMLQLIDKFHSSSTQMNGATTQINGAMQNVSAVAEESANGTEEIMSSVHEVTAAITEVAKSSQSQAELSQKLSEMVQKFKL</sequence>
<dbReference type="RefSeq" id="WP_406788586.1">
    <property type="nucleotide sequence ID" value="NZ_JBJIAA010000013.1"/>
</dbReference>
<evidence type="ECO:0000256" key="2">
    <source>
        <dbReference type="ARBA" id="ARBA00029447"/>
    </source>
</evidence>
<dbReference type="SUPFAM" id="SSF58104">
    <property type="entry name" value="Methyl-accepting chemotaxis protein (MCP) signaling domain"/>
    <property type="match status" value="1"/>
</dbReference>
<keyword evidence="8" id="KW-1185">Reference proteome</keyword>
<organism evidence="7 8">
    <name type="scientific">Clostridium neuense</name>
    <dbReference type="NCBI Taxonomy" id="1728934"/>
    <lineage>
        <taxon>Bacteria</taxon>
        <taxon>Bacillati</taxon>
        <taxon>Bacillota</taxon>
        <taxon>Clostridia</taxon>
        <taxon>Eubacteriales</taxon>
        <taxon>Clostridiaceae</taxon>
        <taxon>Clostridium</taxon>
    </lineage>
</organism>
<evidence type="ECO:0000259" key="5">
    <source>
        <dbReference type="PROSITE" id="PS50111"/>
    </source>
</evidence>
<reference evidence="7 8" key="1">
    <citation type="submission" date="2024-11" db="EMBL/GenBank/DDBJ databases">
        <authorList>
            <person name="Heng Y.C."/>
            <person name="Lim A.C.H."/>
            <person name="Lee J.K.Y."/>
            <person name="Kittelmann S."/>
        </authorList>
    </citation>
    <scope>NUCLEOTIDE SEQUENCE [LARGE SCALE GENOMIC DNA]</scope>
    <source>
        <strain evidence="7 8">WILCCON 0114</strain>
    </source>
</reference>
<dbReference type="PROSITE" id="PS50111">
    <property type="entry name" value="CHEMOTAXIS_TRANSDUC_2"/>
    <property type="match status" value="1"/>
</dbReference>
<dbReference type="PROSITE" id="PS50885">
    <property type="entry name" value="HAMP"/>
    <property type="match status" value="1"/>
</dbReference>
<dbReference type="PANTHER" id="PTHR32089:SF112">
    <property type="entry name" value="LYSOZYME-LIKE PROTEIN-RELATED"/>
    <property type="match status" value="1"/>
</dbReference>
<evidence type="ECO:0000256" key="1">
    <source>
        <dbReference type="ARBA" id="ARBA00023224"/>
    </source>
</evidence>
<name>A0ABW8TIA9_9CLOT</name>
<evidence type="ECO:0000256" key="4">
    <source>
        <dbReference type="SAM" id="Phobius"/>
    </source>
</evidence>
<protein>
    <submittedName>
        <fullName evidence="7">Methyl-accepting chemotaxis protein</fullName>
    </submittedName>
</protein>
<feature type="transmembrane region" description="Helical" evidence="4">
    <location>
        <begin position="189"/>
        <end position="214"/>
    </location>
</feature>
<dbReference type="Gene3D" id="1.10.287.950">
    <property type="entry name" value="Methyl-accepting chemotaxis protein"/>
    <property type="match status" value="1"/>
</dbReference>
<dbReference type="InterPro" id="IPR024478">
    <property type="entry name" value="HlyB_4HB_MCP"/>
</dbReference>